<name>A0A8H7TPB0_BIOOC</name>
<feature type="region of interest" description="Disordered" evidence="1">
    <location>
        <begin position="173"/>
        <end position="301"/>
    </location>
</feature>
<feature type="compositionally biased region" description="Basic residues" evidence="1">
    <location>
        <begin position="17"/>
        <end position="26"/>
    </location>
</feature>
<feature type="region of interest" description="Disordered" evidence="1">
    <location>
        <begin position="1"/>
        <end position="133"/>
    </location>
</feature>
<feature type="compositionally biased region" description="Low complexity" evidence="1">
    <location>
        <begin position="199"/>
        <end position="213"/>
    </location>
</feature>
<organism evidence="2 3">
    <name type="scientific">Bionectria ochroleuca</name>
    <name type="common">Gliocladium roseum</name>
    <dbReference type="NCBI Taxonomy" id="29856"/>
    <lineage>
        <taxon>Eukaryota</taxon>
        <taxon>Fungi</taxon>
        <taxon>Dikarya</taxon>
        <taxon>Ascomycota</taxon>
        <taxon>Pezizomycotina</taxon>
        <taxon>Sordariomycetes</taxon>
        <taxon>Hypocreomycetidae</taxon>
        <taxon>Hypocreales</taxon>
        <taxon>Bionectriaceae</taxon>
        <taxon>Clonostachys</taxon>
    </lineage>
</organism>
<gene>
    <name evidence="2" type="ORF">IM811_013514</name>
</gene>
<dbReference type="Proteomes" id="UP000616885">
    <property type="component" value="Unassembled WGS sequence"/>
</dbReference>
<feature type="compositionally biased region" description="Basic residues" evidence="1">
    <location>
        <begin position="80"/>
        <end position="89"/>
    </location>
</feature>
<proteinExistence type="predicted"/>
<reference evidence="2" key="1">
    <citation type="submission" date="2020-10" db="EMBL/GenBank/DDBJ databases">
        <title>High-Quality Genome Resource of Clonostachys rosea strain S41 by Oxford Nanopore Long-Read Sequencing.</title>
        <authorList>
            <person name="Wang H."/>
        </authorList>
    </citation>
    <scope>NUCLEOTIDE SEQUENCE</scope>
    <source>
        <strain evidence="2">S41</strain>
    </source>
</reference>
<dbReference type="EMBL" id="JADCTT010000005">
    <property type="protein sequence ID" value="KAF9751720.1"/>
    <property type="molecule type" value="Genomic_DNA"/>
</dbReference>
<sequence length="369" mass="40831">MASEATDSQPLDTIRFRPTKKRKVYRSRVDDEDENDEGDRRAQIPSASANEPRAVASDFFGRDDSEETTPQPSSSVAAALRHRSARRGRLQGVGFSTRSHATTTDPASDERALVPRHGGDDGDDDDDAAPAQIGMANRFMQQTGLVSDIDDKHMYVPPSHLWLLPAAPRRRNPAYLVEPPSAHPSPQQPPQDGDETADPSRSSSSAQQAPGQPVMQGKLVEVDLASHPIPAAAGDDRSGRESKRQRLGRDGKPWRPRKRRGSDDIKRDKLVEEFLSENRLGVYDVPEVSAPSPAADGEADERLAEEFRRQFLDDVARRRQQQQQRKKKPTQAAKPGSEDVLRGPKLGGSRNQRAAVRDILLKKEKEAKK</sequence>
<feature type="region of interest" description="Disordered" evidence="1">
    <location>
        <begin position="315"/>
        <end position="357"/>
    </location>
</feature>
<evidence type="ECO:0000313" key="2">
    <source>
        <dbReference type="EMBL" id="KAF9751720.1"/>
    </source>
</evidence>
<evidence type="ECO:0000313" key="3">
    <source>
        <dbReference type="Proteomes" id="UP000616885"/>
    </source>
</evidence>
<feature type="compositionally biased region" description="Polar residues" evidence="1">
    <location>
        <begin position="1"/>
        <end position="11"/>
    </location>
</feature>
<protein>
    <submittedName>
        <fullName evidence="2">Uncharacterized protein</fullName>
    </submittedName>
</protein>
<feature type="compositionally biased region" description="Basic residues" evidence="1">
    <location>
        <begin position="318"/>
        <end position="329"/>
    </location>
</feature>
<feature type="compositionally biased region" description="Polar residues" evidence="1">
    <location>
        <begin position="94"/>
        <end position="106"/>
    </location>
</feature>
<feature type="compositionally biased region" description="Basic and acidic residues" evidence="1">
    <location>
        <begin position="108"/>
        <end position="120"/>
    </location>
</feature>
<dbReference type="AlphaFoldDB" id="A0A8H7TPB0"/>
<feature type="compositionally biased region" description="Basic and acidic residues" evidence="1">
    <location>
        <begin position="261"/>
        <end position="272"/>
    </location>
</feature>
<comment type="caution">
    <text evidence="2">The sequence shown here is derived from an EMBL/GenBank/DDBJ whole genome shotgun (WGS) entry which is preliminary data.</text>
</comment>
<accession>A0A8H7TPB0</accession>
<feature type="compositionally biased region" description="Basic and acidic residues" evidence="1">
    <location>
        <begin position="234"/>
        <end position="253"/>
    </location>
</feature>
<evidence type="ECO:0000256" key="1">
    <source>
        <dbReference type="SAM" id="MobiDB-lite"/>
    </source>
</evidence>